<dbReference type="Proteomes" id="UP000274756">
    <property type="component" value="Unassembled WGS sequence"/>
</dbReference>
<evidence type="ECO:0000259" key="7">
    <source>
        <dbReference type="Pfam" id="PF06916"/>
    </source>
</evidence>
<dbReference type="GO" id="GO:0016020">
    <property type="term" value="C:membrane"/>
    <property type="evidence" value="ECO:0007669"/>
    <property type="project" value="UniProtKB-SubCell"/>
</dbReference>
<evidence type="ECO:0000313" key="8">
    <source>
        <dbReference type="EMBL" id="VDN55920.1"/>
    </source>
</evidence>
<dbReference type="Pfam" id="PF06916">
    <property type="entry name" value="FAM210A-B_dom"/>
    <property type="match status" value="1"/>
</dbReference>
<evidence type="ECO:0000313" key="10">
    <source>
        <dbReference type="Proteomes" id="UP000274756"/>
    </source>
</evidence>
<organism evidence="9 11">
    <name type="scientific">Dracunculus medinensis</name>
    <name type="common">Guinea worm</name>
    <dbReference type="NCBI Taxonomy" id="318479"/>
    <lineage>
        <taxon>Eukaryota</taxon>
        <taxon>Metazoa</taxon>
        <taxon>Ecdysozoa</taxon>
        <taxon>Nematoda</taxon>
        <taxon>Chromadorea</taxon>
        <taxon>Rhabditida</taxon>
        <taxon>Spirurina</taxon>
        <taxon>Dracunculoidea</taxon>
        <taxon>Dracunculidae</taxon>
        <taxon>Dracunculus</taxon>
    </lineage>
</organism>
<evidence type="ECO:0000313" key="11">
    <source>
        <dbReference type="WBParaSite" id="DME_0000153301-mRNA-1"/>
    </source>
</evidence>
<dbReference type="WBParaSite" id="DME_0000153301-mRNA-1">
    <property type="protein sequence ID" value="DME_0000153301-mRNA-1"/>
    <property type="gene ID" value="DME_0000153301"/>
</dbReference>
<evidence type="ECO:0000256" key="3">
    <source>
        <dbReference type="ARBA" id="ARBA00022989"/>
    </source>
</evidence>
<keyword evidence="2 6" id="KW-0812">Transmembrane</keyword>
<protein>
    <submittedName>
        <fullName evidence="11">DUF1279 domain-containing protein</fullName>
    </submittedName>
</protein>
<dbReference type="GO" id="GO:0005739">
    <property type="term" value="C:mitochondrion"/>
    <property type="evidence" value="ECO:0007669"/>
    <property type="project" value="TreeGrafter"/>
</dbReference>
<evidence type="ECO:0000256" key="2">
    <source>
        <dbReference type="ARBA" id="ARBA00022692"/>
    </source>
</evidence>
<evidence type="ECO:0000256" key="6">
    <source>
        <dbReference type="SAM" id="Phobius"/>
    </source>
</evidence>
<comment type="subcellular location">
    <subcellularLocation>
        <location evidence="1">Membrane</location>
        <topology evidence="1">Single-pass membrane protein</topology>
    </subcellularLocation>
</comment>
<keyword evidence="3 6" id="KW-1133">Transmembrane helix</keyword>
<dbReference type="InterPro" id="IPR045866">
    <property type="entry name" value="FAM210A/B-like"/>
</dbReference>
<dbReference type="EMBL" id="UYYG01001153">
    <property type="protein sequence ID" value="VDN55920.1"/>
    <property type="molecule type" value="Genomic_DNA"/>
</dbReference>
<keyword evidence="4" id="KW-0175">Coiled coil</keyword>
<evidence type="ECO:0000313" key="9">
    <source>
        <dbReference type="Proteomes" id="UP000038040"/>
    </source>
</evidence>
<dbReference type="InterPro" id="IPR009688">
    <property type="entry name" value="FAM210A/B-like_dom"/>
</dbReference>
<evidence type="ECO:0000256" key="1">
    <source>
        <dbReference type="ARBA" id="ARBA00004167"/>
    </source>
</evidence>
<dbReference type="PANTHER" id="PTHR21377">
    <property type="entry name" value="PROTEIN FAM210B, MITOCHONDRIAL"/>
    <property type="match status" value="1"/>
</dbReference>
<evidence type="ECO:0000256" key="4">
    <source>
        <dbReference type="ARBA" id="ARBA00023054"/>
    </source>
</evidence>
<gene>
    <name evidence="8" type="ORF">DME_LOCUS5893</name>
</gene>
<sequence length="159" mass="18996">EEKPRTILQKIRYYFKRYWYIAIPVHTVSCILWFAIAYLIVRSGIDIVAMLEYFNVPEILVEKVKKTPPSAGTALVAFILYKIATPLRYITTIVGIQLAFYILRRFGWLRTAKEFEYKIRSEYEKKGLHKVGRHYRGYGRLGRRTLRKIFKNVIFYDFI</sequence>
<keyword evidence="10" id="KW-1185">Reference proteome</keyword>
<keyword evidence="5 6" id="KW-0472">Membrane</keyword>
<feature type="transmembrane region" description="Helical" evidence="6">
    <location>
        <begin position="86"/>
        <end position="103"/>
    </location>
</feature>
<proteinExistence type="predicted"/>
<name>A0A0N4U442_DRAME</name>
<dbReference type="OrthoDB" id="5874039at2759"/>
<dbReference type="AlphaFoldDB" id="A0A0N4U442"/>
<reference evidence="8 10" key="2">
    <citation type="submission" date="2018-11" db="EMBL/GenBank/DDBJ databases">
        <authorList>
            <consortium name="Pathogen Informatics"/>
        </authorList>
    </citation>
    <scope>NUCLEOTIDE SEQUENCE [LARGE SCALE GENOMIC DNA]</scope>
</reference>
<dbReference type="PANTHER" id="PTHR21377:SF1">
    <property type="entry name" value="PROTEIN FAM210A"/>
    <property type="match status" value="1"/>
</dbReference>
<accession>A0A0N4U442</accession>
<dbReference type="Proteomes" id="UP000038040">
    <property type="component" value="Unplaced"/>
</dbReference>
<feature type="domain" description="DUF1279" evidence="7">
    <location>
        <begin position="9"/>
        <end position="97"/>
    </location>
</feature>
<evidence type="ECO:0000256" key="5">
    <source>
        <dbReference type="ARBA" id="ARBA00023136"/>
    </source>
</evidence>
<reference evidence="11" key="1">
    <citation type="submission" date="2017-02" db="UniProtKB">
        <authorList>
            <consortium name="WormBaseParasite"/>
        </authorList>
    </citation>
    <scope>IDENTIFICATION</scope>
</reference>
<feature type="transmembrane region" description="Helical" evidence="6">
    <location>
        <begin position="18"/>
        <end position="41"/>
    </location>
</feature>